<evidence type="ECO:0000313" key="2">
    <source>
        <dbReference type="Proteomes" id="UP000256970"/>
    </source>
</evidence>
<reference evidence="1 2" key="1">
    <citation type="submission" date="2016-10" db="EMBL/GenBank/DDBJ databases">
        <authorList>
            <person name="Cai Z."/>
        </authorList>
    </citation>
    <scope>NUCLEOTIDE SEQUENCE [LARGE SCALE GENOMIC DNA]</scope>
</reference>
<proteinExistence type="predicted"/>
<organism evidence="1 2">
    <name type="scientific">Tetradesmus obliquus</name>
    <name type="common">Green alga</name>
    <name type="synonym">Acutodesmus obliquus</name>
    <dbReference type="NCBI Taxonomy" id="3088"/>
    <lineage>
        <taxon>Eukaryota</taxon>
        <taxon>Viridiplantae</taxon>
        <taxon>Chlorophyta</taxon>
        <taxon>core chlorophytes</taxon>
        <taxon>Chlorophyceae</taxon>
        <taxon>CS clade</taxon>
        <taxon>Sphaeropleales</taxon>
        <taxon>Scenedesmaceae</taxon>
        <taxon>Tetradesmus</taxon>
    </lineage>
</organism>
<dbReference type="AlphaFoldDB" id="A0A383WII4"/>
<protein>
    <submittedName>
        <fullName evidence="1">Uncharacterized protein</fullName>
    </submittedName>
</protein>
<name>A0A383WII4_TETOB</name>
<sequence length="69" mass="7231">MQATAGGGRQDEQAAAWLVFCANVDEWRRVVPGLVVAKGGKATFEGTPLVTSQGLVTLPPEIPDGSEIH</sequence>
<accession>A0A383WII4</accession>
<gene>
    <name evidence="1" type="ORF">BQ4739_LOCUS17320</name>
</gene>
<dbReference type="EMBL" id="FNXT01001270">
    <property type="protein sequence ID" value="SZX76959.1"/>
    <property type="molecule type" value="Genomic_DNA"/>
</dbReference>
<evidence type="ECO:0000313" key="1">
    <source>
        <dbReference type="EMBL" id="SZX76959.1"/>
    </source>
</evidence>
<keyword evidence="2" id="KW-1185">Reference proteome</keyword>
<dbReference type="STRING" id="3088.A0A383WII4"/>
<dbReference type="Proteomes" id="UP000256970">
    <property type="component" value="Unassembled WGS sequence"/>
</dbReference>